<evidence type="ECO:0000256" key="1">
    <source>
        <dbReference type="ARBA" id="ARBA00001286"/>
    </source>
</evidence>
<sequence length="134" mass="14364">MRFELLDAEMRLDESYLDVDEATLRPQLVAYGRGDRREFDVSISYPEGLVGDVMQLMAAIPYGETRTYGDLAVDLETSAQAVGQACGSNPVPVVVPCHRVVAADGLGGFSAAGGTALKRRLLGLERGESLARFG</sequence>
<keyword evidence="5" id="KW-0234">DNA repair</keyword>
<dbReference type="PROSITE" id="PS00374">
    <property type="entry name" value="MGMT"/>
    <property type="match status" value="1"/>
</dbReference>
<dbReference type="RefSeq" id="WP_089824924.1">
    <property type="nucleotide sequence ID" value="NZ_FODV01000006.1"/>
</dbReference>
<keyword evidence="4" id="KW-0227">DNA damage</keyword>
<evidence type="ECO:0000313" key="9">
    <source>
        <dbReference type="Proteomes" id="UP000199126"/>
    </source>
</evidence>
<gene>
    <name evidence="8" type="ORF">SAMN04487948_106114</name>
</gene>
<reference evidence="9" key="1">
    <citation type="submission" date="2016-10" db="EMBL/GenBank/DDBJ databases">
        <authorList>
            <person name="Varghese N."/>
            <person name="Submissions S."/>
        </authorList>
    </citation>
    <scope>NUCLEOTIDE SEQUENCE [LARGE SCALE GENOMIC DNA]</scope>
    <source>
        <strain evidence="9">CGMCC 1.10121</strain>
    </source>
</reference>
<dbReference type="InterPro" id="IPR001497">
    <property type="entry name" value="MethylDNA_cys_MeTrfase_AS"/>
</dbReference>
<dbReference type="InterPro" id="IPR036388">
    <property type="entry name" value="WH-like_DNA-bd_sf"/>
</dbReference>
<evidence type="ECO:0000259" key="7">
    <source>
        <dbReference type="Pfam" id="PF01035"/>
    </source>
</evidence>
<dbReference type="OrthoDB" id="372118at2157"/>
<keyword evidence="3 8" id="KW-0808">Transferase</keyword>
<evidence type="ECO:0000256" key="6">
    <source>
        <dbReference type="ARBA" id="ARBA00049348"/>
    </source>
</evidence>
<keyword evidence="2 8" id="KW-0489">Methyltransferase</keyword>
<dbReference type="PANTHER" id="PTHR10815">
    <property type="entry name" value="METHYLATED-DNA--PROTEIN-CYSTEINE METHYLTRANSFERASE"/>
    <property type="match status" value="1"/>
</dbReference>
<dbReference type="Pfam" id="PF01035">
    <property type="entry name" value="DNA_binding_1"/>
    <property type="match status" value="1"/>
</dbReference>
<keyword evidence="9" id="KW-1185">Reference proteome</keyword>
<accession>A0A1H8T929</accession>
<comment type="catalytic activity">
    <reaction evidence="1">
        <text>a 4-O-methyl-thymidine in DNA + L-cysteinyl-[protein] = a thymidine in DNA + S-methyl-L-cysteinyl-[protein]</text>
        <dbReference type="Rhea" id="RHEA:53428"/>
        <dbReference type="Rhea" id="RHEA-COMP:10131"/>
        <dbReference type="Rhea" id="RHEA-COMP:10132"/>
        <dbReference type="Rhea" id="RHEA-COMP:13555"/>
        <dbReference type="Rhea" id="RHEA-COMP:13556"/>
        <dbReference type="ChEBI" id="CHEBI:29950"/>
        <dbReference type="ChEBI" id="CHEBI:82612"/>
        <dbReference type="ChEBI" id="CHEBI:137386"/>
        <dbReference type="ChEBI" id="CHEBI:137387"/>
        <dbReference type="EC" id="2.1.1.63"/>
    </reaction>
</comment>
<dbReference type="GO" id="GO:0003908">
    <property type="term" value="F:methylated-DNA-[protein]-cysteine S-methyltransferase activity"/>
    <property type="evidence" value="ECO:0007669"/>
    <property type="project" value="UniProtKB-EC"/>
</dbReference>
<proteinExistence type="predicted"/>
<evidence type="ECO:0000256" key="3">
    <source>
        <dbReference type="ARBA" id="ARBA00022679"/>
    </source>
</evidence>
<organism evidence="8 9">
    <name type="scientific">Halogranum amylolyticum</name>
    <dbReference type="NCBI Taxonomy" id="660520"/>
    <lineage>
        <taxon>Archaea</taxon>
        <taxon>Methanobacteriati</taxon>
        <taxon>Methanobacteriota</taxon>
        <taxon>Stenosarchaea group</taxon>
        <taxon>Halobacteria</taxon>
        <taxon>Halobacteriales</taxon>
        <taxon>Haloferacaceae</taxon>
    </lineage>
</organism>
<dbReference type="AlphaFoldDB" id="A0A1H8T929"/>
<dbReference type="Gene3D" id="1.10.10.10">
    <property type="entry name" value="Winged helix-like DNA-binding domain superfamily/Winged helix DNA-binding domain"/>
    <property type="match status" value="1"/>
</dbReference>
<dbReference type="EMBL" id="FODV01000006">
    <property type="protein sequence ID" value="SEO87689.1"/>
    <property type="molecule type" value="Genomic_DNA"/>
</dbReference>
<protein>
    <submittedName>
        <fullName evidence="8">Methylated-DNA-[protein]-cysteine S-methyltransferase</fullName>
    </submittedName>
</protein>
<dbReference type="SUPFAM" id="SSF46767">
    <property type="entry name" value="Methylated DNA-protein cysteine methyltransferase, C-terminal domain"/>
    <property type="match status" value="1"/>
</dbReference>
<dbReference type="PANTHER" id="PTHR10815:SF13">
    <property type="entry name" value="METHYLATED-DNA--PROTEIN-CYSTEINE METHYLTRANSFERASE"/>
    <property type="match status" value="1"/>
</dbReference>
<dbReference type="GO" id="GO:0032259">
    <property type="term" value="P:methylation"/>
    <property type="evidence" value="ECO:0007669"/>
    <property type="project" value="UniProtKB-KW"/>
</dbReference>
<evidence type="ECO:0000256" key="5">
    <source>
        <dbReference type="ARBA" id="ARBA00023204"/>
    </source>
</evidence>
<dbReference type="CDD" id="cd06445">
    <property type="entry name" value="ATase"/>
    <property type="match status" value="1"/>
</dbReference>
<evidence type="ECO:0000313" key="8">
    <source>
        <dbReference type="EMBL" id="SEO87689.1"/>
    </source>
</evidence>
<dbReference type="NCBIfam" id="TIGR00589">
    <property type="entry name" value="ogt"/>
    <property type="match status" value="1"/>
</dbReference>
<dbReference type="InterPro" id="IPR036217">
    <property type="entry name" value="MethylDNA_cys_MeTrfase_DNAb"/>
</dbReference>
<dbReference type="Proteomes" id="UP000199126">
    <property type="component" value="Unassembled WGS sequence"/>
</dbReference>
<dbReference type="InterPro" id="IPR014048">
    <property type="entry name" value="MethylDNA_cys_MeTrfase_DNA-bd"/>
</dbReference>
<evidence type="ECO:0000256" key="2">
    <source>
        <dbReference type="ARBA" id="ARBA00022603"/>
    </source>
</evidence>
<dbReference type="GO" id="GO:0006281">
    <property type="term" value="P:DNA repair"/>
    <property type="evidence" value="ECO:0007669"/>
    <property type="project" value="UniProtKB-KW"/>
</dbReference>
<comment type="catalytic activity">
    <reaction evidence="6">
        <text>a 6-O-methyl-2'-deoxyguanosine in DNA + L-cysteinyl-[protein] = S-methyl-L-cysteinyl-[protein] + a 2'-deoxyguanosine in DNA</text>
        <dbReference type="Rhea" id="RHEA:24000"/>
        <dbReference type="Rhea" id="RHEA-COMP:10131"/>
        <dbReference type="Rhea" id="RHEA-COMP:10132"/>
        <dbReference type="Rhea" id="RHEA-COMP:11367"/>
        <dbReference type="Rhea" id="RHEA-COMP:11368"/>
        <dbReference type="ChEBI" id="CHEBI:29950"/>
        <dbReference type="ChEBI" id="CHEBI:82612"/>
        <dbReference type="ChEBI" id="CHEBI:85445"/>
        <dbReference type="ChEBI" id="CHEBI:85448"/>
        <dbReference type="EC" id="2.1.1.63"/>
    </reaction>
</comment>
<feature type="domain" description="Methylated-DNA-[protein]-cysteine S-methyltransferase DNA binding" evidence="7">
    <location>
        <begin position="52"/>
        <end position="126"/>
    </location>
</feature>
<name>A0A1H8T929_9EURY</name>
<evidence type="ECO:0000256" key="4">
    <source>
        <dbReference type="ARBA" id="ARBA00022763"/>
    </source>
</evidence>